<dbReference type="Proteomes" id="UP001057520">
    <property type="component" value="Chromosome"/>
</dbReference>
<proteinExistence type="predicted"/>
<organism evidence="2 3">
    <name type="scientific">Caulobacter segnis</name>
    <dbReference type="NCBI Taxonomy" id="88688"/>
    <lineage>
        <taxon>Bacteria</taxon>
        <taxon>Pseudomonadati</taxon>
        <taxon>Pseudomonadota</taxon>
        <taxon>Alphaproteobacteria</taxon>
        <taxon>Caulobacterales</taxon>
        <taxon>Caulobacteraceae</taxon>
        <taxon>Caulobacter</taxon>
    </lineage>
</organism>
<protein>
    <submittedName>
        <fullName evidence="2">Fe-S cluster assembly protein SufD</fullName>
    </submittedName>
</protein>
<feature type="domain" description="SUF system FeS cluster assembly SufBD core" evidence="1">
    <location>
        <begin position="86"/>
        <end position="313"/>
    </location>
</feature>
<evidence type="ECO:0000313" key="2">
    <source>
        <dbReference type="EMBL" id="USQ93697.1"/>
    </source>
</evidence>
<dbReference type="PANTHER" id="PTHR43575:SF1">
    <property type="entry name" value="PROTEIN ABCI7, CHLOROPLASTIC"/>
    <property type="match status" value="1"/>
</dbReference>
<dbReference type="InterPro" id="IPR037284">
    <property type="entry name" value="SUF_FeS_clus_asmbl_SufBD_sf"/>
</dbReference>
<dbReference type="NCBIfam" id="TIGR01981">
    <property type="entry name" value="sufD"/>
    <property type="match status" value="1"/>
</dbReference>
<accession>A0ABY4ZLL6</accession>
<dbReference type="InterPro" id="IPR011542">
    <property type="entry name" value="SUF_FeS_clus_asmbl_SufD"/>
</dbReference>
<dbReference type="InterPro" id="IPR055346">
    <property type="entry name" value="Fe-S_cluster_assembly_SufBD"/>
</dbReference>
<evidence type="ECO:0000313" key="3">
    <source>
        <dbReference type="Proteomes" id="UP001057520"/>
    </source>
</evidence>
<keyword evidence="3" id="KW-1185">Reference proteome</keyword>
<dbReference type="InterPro" id="IPR000825">
    <property type="entry name" value="SUF_FeS_clus_asmbl_SufBD_core"/>
</dbReference>
<dbReference type="EMBL" id="CP096040">
    <property type="protein sequence ID" value="USQ93697.1"/>
    <property type="molecule type" value="Genomic_DNA"/>
</dbReference>
<evidence type="ECO:0000259" key="1">
    <source>
        <dbReference type="Pfam" id="PF01458"/>
    </source>
</evidence>
<gene>
    <name evidence="2" type="primary">sufD</name>
    <name evidence="2" type="ORF">MZV50_13755</name>
</gene>
<name>A0ABY4ZLL6_9CAUL</name>
<dbReference type="Pfam" id="PF01458">
    <property type="entry name" value="SUFBD_core"/>
    <property type="match status" value="1"/>
</dbReference>
<dbReference type="SUPFAM" id="SSF101960">
    <property type="entry name" value="Stabilizer of iron transporter SufD"/>
    <property type="match status" value="1"/>
</dbReference>
<dbReference type="PANTHER" id="PTHR43575">
    <property type="entry name" value="PROTEIN ABCI7, CHLOROPLASTIC"/>
    <property type="match status" value="1"/>
</dbReference>
<reference evidence="2 3" key="1">
    <citation type="submission" date="2022-04" db="EMBL/GenBank/DDBJ databases">
        <title>Genome sequence of soybean root-associated Caulobacter segnis RL271.</title>
        <authorList>
            <person name="Longley R."/>
            <person name="Bonito G."/>
            <person name="Trigodet F."/>
            <person name="Crosson S."/>
            <person name="Fiebig A."/>
        </authorList>
    </citation>
    <scope>NUCLEOTIDE SEQUENCE [LARGE SCALE GENOMIC DNA]</scope>
    <source>
        <strain evidence="2 3">RL271</strain>
    </source>
</reference>
<sequence>MSLASALKTGDVAQLPSRRDEDWRWTDLRGLIRTLPPAAPTHDGDVPTGLFAELAAAETVFVNGRRVADAEAASAVVALRFVALADKASQSASHALVVKPGESLVLLESHEGRAAGYVSDVALDIAVGEGASLERIVLVDDEAEAVNVVTAEVALAPGAKFSQTVLTSGARRQRIETRVSHPGAHAEVRLDGVYLLDGQRHADLTTVVTHAGVDGITSQLTKGMVADQARGVFQGRIVVSPGADQTDARMGHHALILSDKAEVDAKPELLIFADDVSCAHGNTIGALDENALFYAEQRGIPEIEAKAMLTEAFVGEVVERIAHDGAREIAAAWVARKLGSQV</sequence>